<dbReference type="Pfam" id="PF00665">
    <property type="entry name" value="rve"/>
    <property type="match status" value="1"/>
</dbReference>
<dbReference type="EMBL" id="CP092874">
    <property type="protein sequence ID" value="UYV75013.1"/>
    <property type="molecule type" value="Genomic_DNA"/>
</dbReference>
<organism evidence="2 3">
    <name type="scientific">Cordylochernes scorpioides</name>
    <dbReference type="NCBI Taxonomy" id="51811"/>
    <lineage>
        <taxon>Eukaryota</taxon>
        <taxon>Metazoa</taxon>
        <taxon>Ecdysozoa</taxon>
        <taxon>Arthropoda</taxon>
        <taxon>Chelicerata</taxon>
        <taxon>Arachnida</taxon>
        <taxon>Pseudoscorpiones</taxon>
        <taxon>Cheliferoidea</taxon>
        <taxon>Chernetidae</taxon>
        <taxon>Cordylochernes</taxon>
    </lineage>
</organism>
<accession>A0ABY6L528</accession>
<protein>
    <submittedName>
        <fullName evidence="2">K02A2.6-like</fullName>
    </submittedName>
</protein>
<dbReference type="PANTHER" id="PTHR37984:SF9">
    <property type="entry name" value="INTEGRASE CATALYTIC DOMAIN-CONTAINING PROTEIN"/>
    <property type="match status" value="1"/>
</dbReference>
<keyword evidence="3" id="KW-1185">Reference proteome</keyword>
<dbReference type="Pfam" id="PF17906">
    <property type="entry name" value="HTH_48"/>
    <property type="match status" value="1"/>
</dbReference>
<dbReference type="InterPro" id="IPR012337">
    <property type="entry name" value="RNaseH-like_sf"/>
</dbReference>
<dbReference type="SUPFAM" id="SSF53098">
    <property type="entry name" value="Ribonuclease H-like"/>
    <property type="match status" value="1"/>
</dbReference>
<gene>
    <name evidence="2" type="ORF">LAZ67_12002090</name>
</gene>
<sequence>MRSCRLVIPASMKLEILDKLHAGQLRDYKNKTSRTVCIQEAVSKHEPLIPTNFPTRPWQKIGMDLFKFENKWYLVVIDYYSRFPEVIQLDRLTASVVVRSCKSIFARHGIPETVVSDNGTQFGAAREFANFARQYGFTHVTSSPRFPQSNGMAEAGVTIAMMILKKNQDPSLGLLEYRSTPLENGYSPAELLMGRKLRTTLPIAPDNLNPKLVDSQTLKRKEGRRRKDMKSRYDRRCGATDMEELSEVSMELPLVNVPTCELRSVIRFFTAKNETAVNIHRNLVSVYGEGCMSIQMVRRWRSWFLEGRQNVHDDERSDWPVTATDNAAVAAVRNVVEANRRVTIDEIMI</sequence>
<dbReference type="Gene3D" id="3.30.420.10">
    <property type="entry name" value="Ribonuclease H-like superfamily/Ribonuclease H"/>
    <property type="match status" value="1"/>
</dbReference>
<evidence type="ECO:0000259" key="1">
    <source>
        <dbReference type="PROSITE" id="PS50994"/>
    </source>
</evidence>
<name>A0ABY6L528_9ARAC</name>
<dbReference type="InterPro" id="IPR050951">
    <property type="entry name" value="Retrovirus_Pol_polyprotein"/>
</dbReference>
<evidence type="ECO:0000313" key="2">
    <source>
        <dbReference type="EMBL" id="UYV75013.1"/>
    </source>
</evidence>
<dbReference type="InterPro" id="IPR001584">
    <property type="entry name" value="Integrase_cat-core"/>
</dbReference>
<dbReference type="PROSITE" id="PS50994">
    <property type="entry name" value="INTEGRASE"/>
    <property type="match status" value="1"/>
</dbReference>
<dbReference type="Proteomes" id="UP001235939">
    <property type="component" value="Chromosome 12"/>
</dbReference>
<proteinExistence type="predicted"/>
<feature type="domain" description="Integrase catalytic" evidence="1">
    <location>
        <begin position="53"/>
        <end position="218"/>
    </location>
</feature>
<dbReference type="InterPro" id="IPR036397">
    <property type="entry name" value="RNaseH_sf"/>
</dbReference>
<dbReference type="PANTHER" id="PTHR37984">
    <property type="entry name" value="PROTEIN CBG26694"/>
    <property type="match status" value="1"/>
</dbReference>
<reference evidence="2 3" key="1">
    <citation type="submission" date="2022-01" db="EMBL/GenBank/DDBJ databases">
        <title>A chromosomal length assembly of Cordylochernes scorpioides.</title>
        <authorList>
            <person name="Zeh D."/>
            <person name="Zeh J."/>
        </authorList>
    </citation>
    <scope>NUCLEOTIDE SEQUENCE [LARGE SCALE GENOMIC DNA]</scope>
    <source>
        <strain evidence="2">IN4F17</strain>
        <tissue evidence="2">Whole Body</tissue>
    </source>
</reference>
<dbReference type="InterPro" id="IPR041426">
    <property type="entry name" value="Mos1_HTH"/>
</dbReference>
<dbReference type="Gene3D" id="1.10.10.1450">
    <property type="match status" value="1"/>
</dbReference>
<evidence type="ECO:0000313" key="3">
    <source>
        <dbReference type="Proteomes" id="UP001235939"/>
    </source>
</evidence>